<dbReference type="KEGG" id="psic:J4E96_10890"/>
<comment type="similarity">
    <text evidence="1">Belongs to the universal stress protein A family.</text>
</comment>
<dbReference type="InterPro" id="IPR006015">
    <property type="entry name" value="Universal_stress_UspA"/>
</dbReference>
<dbReference type="Pfam" id="PF00582">
    <property type="entry name" value="Usp"/>
    <property type="match status" value="1"/>
</dbReference>
<name>A0A8A4ZA64_9MICO</name>
<dbReference type="PANTHER" id="PTHR46268:SF15">
    <property type="entry name" value="UNIVERSAL STRESS PROTEIN HP_0031"/>
    <property type="match status" value="1"/>
</dbReference>
<evidence type="ECO:0000313" key="4">
    <source>
        <dbReference type="Proteomes" id="UP000663937"/>
    </source>
</evidence>
<proteinExistence type="inferred from homology"/>
<organism evidence="3 4">
    <name type="scientific">Pengzhenrongella sicca</name>
    <dbReference type="NCBI Taxonomy" id="2819238"/>
    <lineage>
        <taxon>Bacteria</taxon>
        <taxon>Bacillati</taxon>
        <taxon>Actinomycetota</taxon>
        <taxon>Actinomycetes</taxon>
        <taxon>Micrococcales</taxon>
        <taxon>Pengzhenrongella</taxon>
    </lineage>
</organism>
<evidence type="ECO:0000259" key="2">
    <source>
        <dbReference type="Pfam" id="PF00582"/>
    </source>
</evidence>
<dbReference type="InterPro" id="IPR006016">
    <property type="entry name" value="UspA"/>
</dbReference>
<keyword evidence="4" id="KW-1185">Reference proteome</keyword>
<dbReference type="PANTHER" id="PTHR46268">
    <property type="entry name" value="STRESS RESPONSE PROTEIN NHAX"/>
    <property type="match status" value="1"/>
</dbReference>
<evidence type="ECO:0000256" key="1">
    <source>
        <dbReference type="ARBA" id="ARBA00008791"/>
    </source>
</evidence>
<dbReference type="Proteomes" id="UP000663937">
    <property type="component" value="Chromosome"/>
</dbReference>
<gene>
    <name evidence="3" type="ORF">J4E96_10890</name>
</gene>
<dbReference type="RefSeq" id="WP_227422140.1">
    <property type="nucleotide sequence ID" value="NZ_CP071868.1"/>
</dbReference>
<evidence type="ECO:0000313" key="3">
    <source>
        <dbReference type="EMBL" id="QTE27919.1"/>
    </source>
</evidence>
<dbReference type="CDD" id="cd00293">
    <property type="entry name" value="USP-like"/>
    <property type="match status" value="1"/>
</dbReference>
<dbReference type="Gene3D" id="3.40.50.620">
    <property type="entry name" value="HUPs"/>
    <property type="match status" value="1"/>
</dbReference>
<dbReference type="AlphaFoldDB" id="A0A8A4ZA64"/>
<dbReference type="PRINTS" id="PR01438">
    <property type="entry name" value="UNVRSLSTRESS"/>
</dbReference>
<dbReference type="InterPro" id="IPR014729">
    <property type="entry name" value="Rossmann-like_a/b/a_fold"/>
</dbReference>
<reference evidence="3" key="1">
    <citation type="submission" date="2021-03" db="EMBL/GenBank/DDBJ databases">
        <title>Pengzhenrongella sicca gen. nov., sp. nov., a new member of suborder Micrococcineae isolated from High-Arctic tundra soil.</title>
        <authorList>
            <person name="Peng F."/>
        </authorList>
    </citation>
    <scope>NUCLEOTIDE SEQUENCE</scope>
    <source>
        <strain evidence="3">LRZ-2</strain>
    </source>
</reference>
<dbReference type="SUPFAM" id="SSF52402">
    <property type="entry name" value="Adenine nucleotide alpha hydrolases-like"/>
    <property type="match status" value="1"/>
</dbReference>
<dbReference type="EMBL" id="CP071868">
    <property type="protein sequence ID" value="QTE27919.1"/>
    <property type="molecule type" value="Genomic_DNA"/>
</dbReference>
<sequence length="136" mass="14129">MTFVLGYDESPGAALALDTALELAARFDETLVLVYGAAPPGGLGEEYAAHRAALEELGRAATAHALERAKAAGVAAEVEIVPAKPAEALLDVADRRDARMIVVGSYGESPLRGVILGSTTYKVLNQSSRPVLVVKA</sequence>
<feature type="domain" description="UspA" evidence="2">
    <location>
        <begin position="3"/>
        <end position="135"/>
    </location>
</feature>
<accession>A0A8A4ZA64</accession>
<protein>
    <submittedName>
        <fullName evidence="3">Universal stress protein</fullName>
    </submittedName>
</protein>